<dbReference type="PANTHER" id="PTHR33540:SF2">
    <property type="entry name" value="TRNA THREONYLCARBAMOYLADENOSINE BIOSYNTHESIS PROTEIN TSAE"/>
    <property type="match status" value="1"/>
</dbReference>
<comment type="caution">
    <text evidence="11">The sequence shown here is derived from an EMBL/GenBank/DDBJ whole genome shotgun (WGS) entry which is preliminary data.</text>
</comment>
<comment type="subcellular location">
    <subcellularLocation>
        <location evidence="1">Cytoplasm</location>
    </subcellularLocation>
</comment>
<evidence type="ECO:0000313" key="11">
    <source>
        <dbReference type="EMBL" id="KAA5803664.1"/>
    </source>
</evidence>
<evidence type="ECO:0000256" key="8">
    <source>
        <dbReference type="ARBA" id="ARBA00022840"/>
    </source>
</evidence>
<keyword evidence="8" id="KW-0067">ATP-binding</keyword>
<dbReference type="AlphaFoldDB" id="A0A5M6ZIS6"/>
<evidence type="ECO:0000256" key="3">
    <source>
        <dbReference type="ARBA" id="ARBA00019010"/>
    </source>
</evidence>
<evidence type="ECO:0000256" key="6">
    <source>
        <dbReference type="ARBA" id="ARBA00022723"/>
    </source>
</evidence>
<evidence type="ECO:0000256" key="5">
    <source>
        <dbReference type="ARBA" id="ARBA00022694"/>
    </source>
</evidence>
<evidence type="ECO:0000256" key="2">
    <source>
        <dbReference type="ARBA" id="ARBA00007599"/>
    </source>
</evidence>
<keyword evidence="5" id="KW-0819">tRNA processing</keyword>
<dbReference type="GO" id="GO:0002949">
    <property type="term" value="P:tRNA threonylcarbamoyladenosine modification"/>
    <property type="evidence" value="ECO:0007669"/>
    <property type="project" value="InterPro"/>
</dbReference>
<dbReference type="GO" id="GO:0005737">
    <property type="term" value="C:cytoplasm"/>
    <property type="evidence" value="ECO:0007669"/>
    <property type="project" value="UniProtKB-SubCell"/>
</dbReference>
<dbReference type="Proteomes" id="UP000325122">
    <property type="component" value="Unassembled WGS sequence"/>
</dbReference>
<organism evidence="11 12">
    <name type="scientific">Alkalicaulis satelles</name>
    <dbReference type="NCBI Taxonomy" id="2609175"/>
    <lineage>
        <taxon>Bacteria</taxon>
        <taxon>Pseudomonadati</taxon>
        <taxon>Pseudomonadota</taxon>
        <taxon>Alphaproteobacteria</taxon>
        <taxon>Maricaulales</taxon>
        <taxon>Maricaulaceae</taxon>
        <taxon>Alkalicaulis</taxon>
    </lineage>
</organism>
<dbReference type="SUPFAM" id="SSF52540">
    <property type="entry name" value="P-loop containing nucleoside triphosphate hydrolases"/>
    <property type="match status" value="1"/>
</dbReference>
<keyword evidence="12" id="KW-1185">Reference proteome</keyword>
<comment type="similarity">
    <text evidence="2">Belongs to the TsaE family.</text>
</comment>
<keyword evidence="4" id="KW-0963">Cytoplasm</keyword>
<keyword evidence="9" id="KW-0460">Magnesium</keyword>
<dbReference type="InterPro" id="IPR003442">
    <property type="entry name" value="T6A_TsaE"/>
</dbReference>
<proteinExistence type="inferred from homology"/>
<keyword evidence="7" id="KW-0547">Nucleotide-binding</keyword>
<dbReference type="EMBL" id="VWOJ01000002">
    <property type="protein sequence ID" value="KAA5803664.1"/>
    <property type="molecule type" value="Genomic_DNA"/>
</dbReference>
<name>A0A5M6ZIS6_9PROT</name>
<accession>A0A5M6ZIS6</accession>
<dbReference type="RefSeq" id="WP_150022932.1">
    <property type="nucleotide sequence ID" value="NZ_VWOJ01000002.1"/>
</dbReference>
<dbReference type="InterPro" id="IPR027417">
    <property type="entry name" value="P-loop_NTPase"/>
</dbReference>
<dbReference type="Gene3D" id="3.40.50.300">
    <property type="entry name" value="P-loop containing nucleotide triphosphate hydrolases"/>
    <property type="match status" value="1"/>
</dbReference>
<dbReference type="PANTHER" id="PTHR33540">
    <property type="entry name" value="TRNA THREONYLCARBAMOYLADENOSINE BIOSYNTHESIS PROTEIN TSAE"/>
    <property type="match status" value="1"/>
</dbReference>
<keyword evidence="11" id="KW-0808">Transferase</keyword>
<dbReference type="GO" id="GO:0016740">
    <property type="term" value="F:transferase activity"/>
    <property type="evidence" value="ECO:0007669"/>
    <property type="project" value="UniProtKB-KW"/>
</dbReference>
<keyword evidence="6" id="KW-0479">Metal-binding</keyword>
<evidence type="ECO:0000256" key="1">
    <source>
        <dbReference type="ARBA" id="ARBA00004496"/>
    </source>
</evidence>
<dbReference type="GO" id="GO:0046872">
    <property type="term" value="F:metal ion binding"/>
    <property type="evidence" value="ECO:0007669"/>
    <property type="project" value="UniProtKB-KW"/>
</dbReference>
<evidence type="ECO:0000256" key="4">
    <source>
        <dbReference type="ARBA" id="ARBA00022490"/>
    </source>
</evidence>
<evidence type="ECO:0000256" key="10">
    <source>
        <dbReference type="ARBA" id="ARBA00032441"/>
    </source>
</evidence>
<reference evidence="11 12" key="1">
    <citation type="submission" date="2019-09" db="EMBL/GenBank/DDBJ databases">
        <authorList>
            <person name="Kevbrin V."/>
            <person name="Grouzdev D.S."/>
        </authorList>
    </citation>
    <scope>NUCLEOTIDE SEQUENCE [LARGE SCALE GENOMIC DNA]</scope>
    <source>
        <strain evidence="11 12">G-192</strain>
    </source>
</reference>
<dbReference type="Pfam" id="PF02367">
    <property type="entry name" value="TsaE"/>
    <property type="match status" value="1"/>
</dbReference>
<sequence>MRTLTLHLADPAAAAELGARLAALLETGDAVLLEGDLGAGKTTLARAVIAALTGETDAPSPTYTLVQSYEAGDGFLLLHADLYRLEDPSALDELGLDEALDHGAALIEWPDRLGAWRPADRLEIRLEETPSGGRDVHLAAHGSWETRLDRLA</sequence>
<evidence type="ECO:0000313" key="12">
    <source>
        <dbReference type="Proteomes" id="UP000325122"/>
    </source>
</evidence>
<evidence type="ECO:0000256" key="7">
    <source>
        <dbReference type="ARBA" id="ARBA00022741"/>
    </source>
</evidence>
<dbReference type="GO" id="GO:0005524">
    <property type="term" value="F:ATP binding"/>
    <property type="evidence" value="ECO:0007669"/>
    <property type="project" value="UniProtKB-KW"/>
</dbReference>
<evidence type="ECO:0000256" key="9">
    <source>
        <dbReference type="ARBA" id="ARBA00022842"/>
    </source>
</evidence>
<protein>
    <recommendedName>
        <fullName evidence="3">tRNA threonylcarbamoyladenosine biosynthesis protein TsaE</fullName>
    </recommendedName>
    <alternativeName>
        <fullName evidence="10">t(6)A37 threonylcarbamoyladenosine biosynthesis protein TsaE</fullName>
    </alternativeName>
</protein>
<dbReference type="NCBIfam" id="TIGR00150">
    <property type="entry name" value="T6A_YjeE"/>
    <property type="match status" value="1"/>
</dbReference>
<gene>
    <name evidence="11" type="primary">tsaE</name>
    <name evidence="11" type="ORF">F1654_07635</name>
</gene>